<name>A0A9D1E3X3_9BACT</name>
<evidence type="ECO:0000256" key="1">
    <source>
        <dbReference type="ARBA" id="ARBA00023121"/>
    </source>
</evidence>
<evidence type="ECO:0000313" key="2">
    <source>
        <dbReference type="EMBL" id="HIR65829.1"/>
    </source>
</evidence>
<organism evidence="2 3">
    <name type="scientific">Candidatus Fimimonas gallinarum</name>
    <dbReference type="NCBI Taxonomy" id="2840821"/>
    <lineage>
        <taxon>Bacteria</taxon>
        <taxon>Pseudomonadati</taxon>
        <taxon>Myxococcota</taxon>
        <taxon>Myxococcia</taxon>
        <taxon>Myxococcales</taxon>
        <taxon>Cystobacterineae</taxon>
        <taxon>Myxococcaceae</taxon>
        <taxon>Myxococcaceae incertae sedis</taxon>
        <taxon>Candidatus Fimimonas</taxon>
    </lineage>
</organism>
<keyword evidence="1" id="KW-0446">Lipid-binding</keyword>
<protein>
    <submittedName>
        <fullName evidence="2">DegV family protein</fullName>
    </submittedName>
</protein>
<dbReference type="InterPro" id="IPR050270">
    <property type="entry name" value="DegV_domain_contain"/>
</dbReference>
<dbReference type="SUPFAM" id="SSF82549">
    <property type="entry name" value="DAK1/DegV-like"/>
    <property type="match status" value="1"/>
</dbReference>
<dbReference type="PROSITE" id="PS51482">
    <property type="entry name" value="DEGV"/>
    <property type="match status" value="1"/>
</dbReference>
<sequence length="285" mass="31246">MKIKISADSTCDLSKELVEKNDISIVPLFVSLGSENLLDGETIHPQDIYNYYASTKKLPKTGARSIEEYSDFFRNILTSGYDAIVHFTISSDMSSSYNNAQKAAAKFRNVYVVDSRTLSTGIGLLVLDACDMVKIGMDAQSIANRAQARSGAVQASFVIDSLEFLYKGGRCSALSYLGANLMRIKPCISVEKGKMGVWQKPVGSYKRCVAKYVNAVHDNYTTPDKTRCFVTHTQMEEGITESVKEMVKSWGIFDEILETTAGCTITTHCGANTIGVLFINDGGVK</sequence>
<dbReference type="NCBIfam" id="TIGR00762">
    <property type="entry name" value="DegV"/>
    <property type="match status" value="1"/>
</dbReference>
<evidence type="ECO:0000313" key="3">
    <source>
        <dbReference type="Proteomes" id="UP000824200"/>
    </source>
</evidence>
<comment type="caution">
    <text evidence="2">The sequence shown here is derived from an EMBL/GenBank/DDBJ whole genome shotgun (WGS) entry which is preliminary data.</text>
</comment>
<dbReference type="PANTHER" id="PTHR33434:SF2">
    <property type="entry name" value="FATTY ACID-BINDING PROTEIN TM_1468"/>
    <property type="match status" value="1"/>
</dbReference>
<reference evidence="2" key="2">
    <citation type="journal article" date="2021" name="PeerJ">
        <title>Extensive microbial diversity within the chicken gut microbiome revealed by metagenomics and culture.</title>
        <authorList>
            <person name="Gilroy R."/>
            <person name="Ravi A."/>
            <person name="Getino M."/>
            <person name="Pursley I."/>
            <person name="Horton D.L."/>
            <person name="Alikhan N.F."/>
            <person name="Baker D."/>
            <person name="Gharbi K."/>
            <person name="Hall N."/>
            <person name="Watson M."/>
            <person name="Adriaenssens E.M."/>
            <person name="Foster-Nyarko E."/>
            <person name="Jarju S."/>
            <person name="Secka A."/>
            <person name="Antonio M."/>
            <person name="Oren A."/>
            <person name="Chaudhuri R.R."/>
            <person name="La Ragione R."/>
            <person name="Hildebrand F."/>
            <person name="Pallen M.J."/>
        </authorList>
    </citation>
    <scope>NUCLEOTIDE SEQUENCE</scope>
    <source>
        <strain evidence="2">CHK121-14286</strain>
    </source>
</reference>
<dbReference type="GO" id="GO:0008289">
    <property type="term" value="F:lipid binding"/>
    <property type="evidence" value="ECO:0007669"/>
    <property type="project" value="UniProtKB-KW"/>
</dbReference>
<dbReference type="InterPro" id="IPR003797">
    <property type="entry name" value="DegV"/>
</dbReference>
<dbReference type="Gene3D" id="3.30.1180.10">
    <property type="match status" value="1"/>
</dbReference>
<dbReference type="PANTHER" id="PTHR33434">
    <property type="entry name" value="DEGV DOMAIN-CONTAINING PROTEIN DR_1986-RELATED"/>
    <property type="match status" value="1"/>
</dbReference>
<proteinExistence type="predicted"/>
<dbReference type="Pfam" id="PF02645">
    <property type="entry name" value="DegV"/>
    <property type="match status" value="1"/>
</dbReference>
<dbReference type="Proteomes" id="UP000824200">
    <property type="component" value="Unassembled WGS sequence"/>
</dbReference>
<dbReference type="AlphaFoldDB" id="A0A9D1E3X3"/>
<reference evidence="2" key="1">
    <citation type="submission" date="2020-10" db="EMBL/GenBank/DDBJ databases">
        <authorList>
            <person name="Gilroy R."/>
        </authorList>
    </citation>
    <scope>NUCLEOTIDE SEQUENCE</scope>
    <source>
        <strain evidence="2">CHK121-14286</strain>
    </source>
</reference>
<dbReference type="InterPro" id="IPR043168">
    <property type="entry name" value="DegV_C"/>
</dbReference>
<accession>A0A9D1E3X3</accession>
<dbReference type="EMBL" id="DVHL01000026">
    <property type="protein sequence ID" value="HIR65829.1"/>
    <property type="molecule type" value="Genomic_DNA"/>
</dbReference>
<dbReference type="Gene3D" id="3.40.50.10170">
    <property type="match status" value="1"/>
</dbReference>
<gene>
    <name evidence="2" type="ORF">IAC95_02975</name>
</gene>